<gene>
    <name evidence="3" type="ORF">V8G57_17130</name>
</gene>
<keyword evidence="2" id="KW-0472">Membrane</keyword>
<protein>
    <submittedName>
        <fullName evidence="3">EscU/YscU/HrcU family type III secretion system export apparatus switch protein</fullName>
    </submittedName>
</protein>
<organism evidence="3 4">
    <name type="scientific">Collimonas rhizosphaerae</name>
    <dbReference type="NCBI Taxonomy" id="3126357"/>
    <lineage>
        <taxon>Bacteria</taxon>
        <taxon>Pseudomonadati</taxon>
        <taxon>Pseudomonadota</taxon>
        <taxon>Betaproteobacteria</taxon>
        <taxon>Burkholderiales</taxon>
        <taxon>Oxalobacteraceae</taxon>
        <taxon>Collimonas</taxon>
    </lineage>
</organism>
<dbReference type="Pfam" id="PF01312">
    <property type="entry name" value="Bac_export_2"/>
    <property type="match status" value="1"/>
</dbReference>
<dbReference type="RefSeq" id="WP_342830394.1">
    <property type="nucleotide sequence ID" value="NZ_JBANDC010000012.1"/>
</dbReference>
<sequence length="263" mass="29203">MSNKSERPTESRLRQARRDGKTSKSKDLTQALSACIWTGILVLLFFPSFTGALQILLNLISLIGAPKLTPDQSLAHAVGELLLPVVLMIFGVAIVGVVIAVTLEQLQVKGLFSAKPVTPDFTKLNPVNQLKSIFSQKTIVELIKNLCKVSVVISITIVVIRFYFADVLQLFRGRVLDGLIVAAHMLCWLGVFSQGTLLIFSIADIFYQKYEYIKGLKMTKDEVRRDHKQQEGDPHIKGARRQLQYELANERGGHEQSSAPTNG</sequence>
<evidence type="ECO:0000313" key="4">
    <source>
        <dbReference type="Proteomes" id="UP001495910"/>
    </source>
</evidence>
<reference evidence="3 4" key="1">
    <citation type="submission" date="2024-02" db="EMBL/GenBank/DDBJ databases">
        <title>Draft genome sequence of Collimonas sp. strain H4R21, an effective mineral-weathering bacterial strain isolated from the beech rhizosphere.</title>
        <authorList>
            <person name="Morin E."/>
            <person name="Uroz S."/>
            <person name="Leveau J.H.J."/>
            <person name="Kumar R."/>
            <person name="Rey M.W."/>
            <person name="Pham J."/>
        </authorList>
    </citation>
    <scope>NUCLEOTIDE SEQUENCE [LARGE SCALE GENOMIC DNA]</scope>
    <source>
        <strain evidence="3 4">H4R21</strain>
    </source>
</reference>
<name>A0ABU9PYP7_9BURK</name>
<dbReference type="PANTHER" id="PTHR30531:SF14">
    <property type="entry name" value="SURFACE PRESENTATION OF ANTIGENS PROTEIN SPAS"/>
    <property type="match status" value="1"/>
</dbReference>
<dbReference type="Gene3D" id="6.10.250.2080">
    <property type="match status" value="1"/>
</dbReference>
<comment type="caution">
    <text evidence="3">The sequence shown here is derived from an EMBL/GenBank/DDBJ whole genome shotgun (WGS) entry which is preliminary data.</text>
</comment>
<dbReference type="PANTHER" id="PTHR30531">
    <property type="entry name" value="FLAGELLAR BIOSYNTHETIC PROTEIN FLHB"/>
    <property type="match status" value="1"/>
</dbReference>
<dbReference type="EMBL" id="JBANDC010000012">
    <property type="protein sequence ID" value="MEM4989117.1"/>
    <property type="molecule type" value="Genomic_DNA"/>
</dbReference>
<evidence type="ECO:0000313" key="3">
    <source>
        <dbReference type="EMBL" id="MEM4989117.1"/>
    </source>
</evidence>
<feature type="transmembrane region" description="Helical" evidence="2">
    <location>
        <begin position="81"/>
        <end position="103"/>
    </location>
</feature>
<accession>A0ABU9PYP7</accession>
<keyword evidence="4" id="KW-1185">Reference proteome</keyword>
<feature type="transmembrane region" description="Helical" evidence="2">
    <location>
        <begin position="31"/>
        <end position="61"/>
    </location>
</feature>
<keyword evidence="2" id="KW-0812">Transmembrane</keyword>
<proteinExistence type="predicted"/>
<dbReference type="PRINTS" id="PR00950">
    <property type="entry name" value="TYPE3IMSPROT"/>
</dbReference>
<keyword evidence="2" id="KW-1133">Transmembrane helix</keyword>
<feature type="transmembrane region" description="Helical" evidence="2">
    <location>
        <begin position="146"/>
        <end position="164"/>
    </location>
</feature>
<dbReference type="InterPro" id="IPR006135">
    <property type="entry name" value="T3SS_substrate_exporter"/>
</dbReference>
<feature type="region of interest" description="Disordered" evidence="1">
    <location>
        <begin position="1"/>
        <end position="24"/>
    </location>
</feature>
<dbReference type="Proteomes" id="UP001495910">
    <property type="component" value="Unassembled WGS sequence"/>
</dbReference>
<evidence type="ECO:0000256" key="2">
    <source>
        <dbReference type="SAM" id="Phobius"/>
    </source>
</evidence>
<feature type="transmembrane region" description="Helical" evidence="2">
    <location>
        <begin position="179"/>
        <end position="207"/>
    </location>
</feature>
<evidence type="ECO:0000256" key="1">
    <source>
        <dbReference type="SAM" id="MobiDB-lite"/>
    </source>
</evidence>